<accession>A0A6S8F7R5</accession>
<gene>
    <name evidence="2" type="ORF">ASTO00021_LOCUS15454</name>
    <name evidence="3" type="ORF">ASTO00021_LOCUS15457</name>
</gene>
<proteinExistence type="predicted"/>
<feature type="compositionally biased region" description="Basic and acidic residues" evidence="1">
    <location>
        <begin position="85"/>
        <end position="94"/>
    </location>
</feature>
<feature type="compositionally biased region" description="Acidic residues" evidence="1">
    <location>
        <begin position="135"/>
        <end position="146"/>
    </location>
</feature>
<evidence type="ECO:0000313" key="2">
    <source>
        <dbReference type="EMBL" id="CAE0445435.1"/>
    </source>
</evidence>
<feature type="compositionally biased region" description="Basic and acidic residues" evidence="1">
    <location>
        <begin position="109"/>
        <end position="121"/>
    </location>
</feature>
<dbReference type="AlphaFoldDB" id="A0A6S8F7R5"/>
<evidence type="ECO:0000256" key="1">
    <source>
        <dbReference type="SAM" id="MobiDB-lite"/>
    </source>
</evidence>
<name>A0A6S8F7R5_9STRA</name>
<feature type="region of interest" description="Disordered" evidence="1">
    <location>
        <begin position="1"/>
        <end position="168"/>
    </location>
</feature>
<feature type="compositionally biased region" description="Polar residues" evidence="1">
    <location>
        <begin position="1"/>
        <end position="16"/>
    </location>
</feature>
<protein>
    <submittedName>
        <fullName evidence="3">Uncharacterized protein</fullName>
    </submittedName>
</protein>
<organism evidence="3">
    <name type="scientific">Aplanochytrium stocchinoi</name>
    <dbReference type="NCBI Taxonomy" id="215587"/>
    <lineage>
        <taxon>Eukaryota</taxon>
        <taxon>Sar</taxon>
        <taxon>Stramenopiles</taxon>
        <taxon>Bigyra</taxon>
        <taxon>Labyrinthulomycetes</taxon>
        <taxon>Thraustochytrida</taxon>
        <taxon>Thraustochytriidae</taxon>
        <taxon>Aplanochytrium</taxon>
    </lineage>
</organism>
<dbReference type="EMBL" id="HBIN01020238">
    <property type="protein sequence ID" value="CAE0445438.1"/>
    <property type="molecule type" value="Transcribed_RNA"/>
</dbReference>
<reference evidence="3" key="1">
    <citation type="submission" date="2021-01" db="EMBL/GenBank/DDBJ databases">
        <authorList>
            <person name="Corre E."/>
            <person name="Pelletier E."/>
            <person name="Niang G."/>
            <person name="Scheremetjew M."/>
            <person name="Finn R."/>
            <person name="Kale V."/>
            <person name="Holt S."/>
            <person name="Cochrane G."/>
            <person name="Meng A."/>
            <person name="Brown T."/>
            <person name="Cohen L."/>
        </authorList>
    </citation>
    <scope>NUCLEOTIDE SEQUENCE</scope>
    <source>
        <strain evidence="3">GSBS06</strain>
    </source>
</reference>
<dbReference type="EMBL" id="HBIN01020235">
    <property type="protein sequence ID" value="CAE0445435.1"/>
    <property type="molecule type" value="Transcribed_RNA"/>
</dbReference>
<evidence type="ECO:0000313" key="3">
    <source>
        <dbReference type="EMBL" id="CAE0445438.1"/>
    </source>
</evidence>
<sequence>MKNRMQAQNLSGQISGPPQWERYEETGSDVAYGSENPLHDDGTNRNRAYGGDIYGGDDIEEPVWRPRGNSRQNSAESLPTPPPRRKSELKREFSESAYSDYEEEFEDADNGKPGEGRRRLESISTDASGRFVVDDLPEDFVDDDETPNSGTRKRLESISTDASGRFVV</sequence>